<organism evidence="2 3">
    <name type="scientific">Merluccius polli</name>
    <name type="common">Benguela hake</name>
    <name type="synonym">Merluccius cadenati</name>
    <dbReference type="NCBI Taxonomy" id="89951"/>
    <lineage>
        <taxon>Eukaryota</taxon>
        <taxon>Metazoa</taxon>
        <taxon>Chordata</taxon>
        <taxon>Craniata</taxon>
        <taxon>Vertebrata</taxon>
        <taxon>Euteleostomi</taxon>
        <taxon>Actinopterygii</taxon>
        <taxon>Neopterygii</taxon>
        <taxon>Teleostei</taxon>
        <taxon>Neoteleostei</taxon>
        <taxon>Acanthomorphata</taxon>
        <taxon>Zeiogadaria</taxon>
        <taxon>Gadariae</taxon>
        <taxon>Gadiformes</taxon>
        <taxon>Gadoidei</taxon>
        <taxon>Merlucciidae</taxon>
        <taxon>Merluccius</taxon>
    </lineage>
</organism>
<evidence type="ECO:0000313" key="3">
    <source>
        <dbReference type="Proteomes" id="UP001174136"/>
    </source>
</evidence>
<dbReference type="AlphaFoldDB" id="A0AA47M3Q8"/>
<evidence type="ECO:0000256" key="1">
    <source>
        <dbReference type="SAM" id="MobiDB-lite"/>
    </source>
</evidence>
<evidence type="ECO:0000313" key="2">
    <source>
        <dbReference type="EMBL" id="KAK0132949.1"/>
    </source>
</evidence>
<dbReference type="Pfam" id="PF15173">
    <property type="entry name" value="FAM180"/>
    <property type="match status" value="1"/>
</dbReference>
<reference evidence="2" key="1">
    <citation type="journal article" date="2023" name="Front. Mar. Sci.">
        <title>A new Merluccius polli reference genome to investigate the effects of global change in West African waters.</title>
        <authorList>
            <person name="Mateo J.L."/>
            <person name="Blanco-Fernandez C."/>
            <person name="Garcia-Vazquez E."/>
            <person name="Machado-Schiaffino G."/>
        </authorList>
    </citation>
    <scope>NUCLEOTIDE SEQUENCE</scope>
    <source>
        <strain evidence="2">C29</strain>
        <tissue evidence="2">Fin</tissue>
    </source>
</reference>
<accession>A0AA47M3Q8</accession>
<feature type="region of interest" description="Disordered" evidence="1">
    <location>
        <begin position="1"/>
        <end position="22"/>
    </location>
</feature>
<comment type="caution">
    <text evidence="2">The sequence shown here is derived from an EMBL/GenBank/DDBJ whole genome shotgun (WGS) entry which is preliminary data.</text>
</comment>
<dbReference type="Proteomes" id="UP001174136">
    <property type="component" value="Unassembled WGS sequence"/>
</dbReference>
<proteinExistence type="predicted"/>
<dbReference type="PANTHER" id="PTHR34034">
    <property type="entry name" value="PROTEIN FAM180A-RELATED"/>
    <property type="match status" value="1"/>
</dbReference>
<dbReference type="InterPro" id="IPR029170">
    <property type="entry name" value="FAM180"/>
</dbReference>
<feature type="compositionally biased region" description="Basic and acidic residues" evidence="1">
    <location>
        <begin position="8"/>
        <end position="17"/>
    </location>
</feature>
<gene>
    <name evidence="2" type="primary">FAM180A</name>
    <name evidence="2" type="ORF">N1851_031688</name>
</gene>
<dbReference type="EMBL" id="JAOPHQ010006047">
    <property type="protein sequence ID" value="KAK0132949.1"/>
    <property type="molecule type" value="Genomic_DNA"/>
</dbReference>
<name>A0AA47M3Q8_MERPO</name>
<keyword evidence="3" id="KW-1185">Reference proteome</keyword>
<sequence length="162" mass="18094">MIGPLISHRAERGRGEPSRVQSHGVKGAVALFPVIVKRGLPKMQNPIFHKSVDDVNLLFEVNPAVRPTLRSRRRRAAAEGRRAGLPEEDADAGELTDIRRLISGLLGHVGRLRQGDFERTLLTMVYTAQHVIASTTDHQREAWAESFVGLYKAIKEDLIEAW</sequence>
<dbReference type="PANTHER" id="PTHR34034:SF2">
    <property type="entry name" value="PROTEIN FAM180A"/>
    <property type="match status" value="1"/>
</dbReference>
<protein>
    <submittedName>
        <fullName evidence="2">Protein FAM180A</fullName>
    </submittedName>
</protein>